<feature type="compositionally biased region" description="Polar residues" evidence="1">
    <location>
        <begin position="21"/>
        <end position="36"/>
    </location>
</feature>
<organism evidence="2 3">
    <name type="scientific">Rousettus aegyptiacus</name>
    <name type="common">Egyptian fruit bat</name>
    <name type="synonym">Pteropus aegyptiacus</name>
    <dbReference type="NCBI Taxonomy" id="9407"/>
    <lineage>
        <taxon>Eukaryota</taxon>
        <taxon>Metazoa</taxon>
        <taxon>Chordata</taxon>
        <taxon>Craniata</taxon>
        <taxon>Vertebrata</taxon>
        <taxon>Euteleostomi</taxon>
        <taxon>Mammalia</taxon>
        <taxon>Eutheria</taxon>
        <taxon>Laurasiatheria</taxon>
        <taxon>Chiroptera</taxon>
        <taxon>Yinpterochiroptera</taxon>
        <taxon>Pteropodoidea</taxon>
        <taxon>Pteropodidae</taxon>
        <taxon>Rousettinae</taxon>
        <taxon>Rousettus</taxon>
    </lineage>
</organism>
<reference evidence="2 3" key="1">
    <citation type="journal article" date="2020" name="Nature">
        <title>Six reference-quality genomes reveal evolution of bat adaptations.</title>
        <authorList>
            <person name="Jebb D."/>
            <person name="Huang Z."/>
            <person name="Pippel M."/>
            <person name="Hughes G.M."/>
            <person name="Lavrichenko K."/>
            <person name="Devanna P."/>
            <person name="Winkler S."/>
            <person name="Jermiin L.S."/>
            <person name="Skirmuntt E.C."/>
            <person name="Katzourakis A."/>
            <person name="Burkitt-Gray L."/>
            <person name="Ray D.A."/>
            <person name="Sullivan K.A.M."/>
            <person name="Roscito J.G."/>
            <person name="Kirilenko B.M."/>
            <person name="Davalos L.M."/>
            <person name="Corthals A.P."/>
            <person name="Power M.L."/>
            <person name="Jones G."/>
            <person name="Ransome R.D."/>
            <person name="Dechmann D.K.N."/>
            <person name="Locatelli A.G."/>
            <person name="Puechmaille S.J."/>
            <person name="Fedrigo O."/>
            <person name="Jarvis E.D."/>
            <person name="Hiller M."/>
            <person name="Vernes S.C."/>
            <person name="Myers E.W."/>
            <person name="Teeling E.C."/>
        </authorList>
    </citation>
    <scope>NUCLEOTIDE SEQUENCE [LARGE SCALE GENOMIC DNA]</scope>
    <source>
        <strain evidence="2">MRouAeg1</strain>
        <tissue evidence="2">Muscle</tissue>
    </source>
</reference>
<feature type="region of interest" description="Disordered" evidence="1">
    <location>
        <begin position="1"/>
        <end position="56"/>
    </location>
</feature>
<evidence type="ECO:0000313" key="2">
    <source>
        <dbReference type="EMBL" id="KAF6431761.1"/>
    </source>
</evidence>
<evidence type="ECO:0000313" key="3">
    <source>
        <dbReference type="Proteomes" id="UP000593571"/>
    </source>
</evidence>
<dbReference type="EMBL" id="JACASE010000010">
    <property type="protein sequence ID" value="KAF6431761.1"/>
    <property type="molecule type" value="Genomic_DNA"/>
</dbReference>
<name>A0A7J8E8W0_ROUAE</name>
<protein>
    <submittedName>
        <fullName evidence="2">Uncharacterized protein</fullName>
    </submittedName>
</protein>
<evidence type="ECO:0000256" key="1">
    <source>
        <dbReference type="SAM" id="MobiDB-lite"/>
    </source>
</evidence>
<dbReference type="Proteomes" id="UP000593571">
    <property type="component" value="Unassembled WGS sequence"/>
</dbReference>
<gene>
    <name evidence="2" type="ORF">HJG63_008238</name>
</gene>
<dbReference type="AlphaFoldDB" id="A0A7J8E8W0"/>
<comment type="caution">
    <text evidence="2">The sequence shown here is derived from an EMBL/GenBank/DDBJ whole genome shotgun (WGS) entry which is preliminary data.</text>
</comment>
<accession>A0A7J8E8W0</accession>
<keyword evidence="3" id="KW-1185">Reference proteome</keyword>
<sequence length="128" mass="13683">MCPREIGQRPRRAGPTAAGTEGNQPSLSPSGQSPASVSEDLREKVGEANRSPRPCAWSGSCDWPCWLGGLTPTGCLIRPESLRLPVWHQSTKSRPREPWAEPPARCAAGPLLLPVGHPASLQQPPHGL</sequence>
<proteinExistence type="predicted"/>